<dbReference type="EMBL" id="BAAANF010000019">
    <property type="protein sequence ID" value="GAA1704095.1"/>
    <property type="molecule type" value="Genomic_DNA"/>
</dbReference>
<dbReference type="Proteomes" id="UP001500280">
    <property type="component" value="Unassembled WGS sequence"/>
</dbReference>
<name>A0ABN2IG28_9ACTN</name>
<comment type="caution">
    <text evidence="1">The sequence shown here is derived from an EMBL/GenBank/DDBJ whole genome shotgun (WGS) entry which is preliminary data.</text>
</comment>
<organism evidence="1 2">
    <name type="scientific">Kribbella yunnanensis</name>
    <dbReference type="NCBI Taxonomy" id="190194"/>
    <lineage>
        <taxon>Bacteria</taxon>
        <taxon>Bacillati</taxon>
        <taxon>Actinomycetota</taxon>
        <taxon>Actinomycetes</taxon>
        <taxon>Propionibacteriales</taxon>
        <taxon>Kribbellaceae</taxon>
        <taxon>Kribbella</taxon>
    </lineage>
</organism>
<keyword evidence="2" id="KW-1185">Reference proteome</keyword>
<accession>A0ABN2IG28</accession>
<evidence type="ECO:0000313" key="1">
    <source>
        <dbReference type="EMBL" id="GAA1704095.1"/>
    </source>
</evidence>
<gene>
    <name evidence="1" type="ORF">GCM10009745_59500</name>
</gene>
<reference evidence="1 2" key="1">
    <citation type="journal article" date="2019" name="Int. J. Syst. Evol. Microbiol.">
        <title>The Global Catalogue of Microorganisms (GCM) 10K type strain sequencing project: providing services to taxonomists for standard genome sequencing and annotation.</title>
        <authorList>
            <consortium name="The Broad Institute Genomics Platform"/>
            <consortium name="The Broad Institute Genome Sequencing Center for Infectious Disease"/>
            <person name="Wu L."/>
            <person name="Ma J."/>
        </authorList>
    </citation>
    <scope>NUCLEOTIDE SEQUENCE [LARGE SCALE GENOMIC DNA]</scope>
    <source>
        <strain evidence="1 2">JCM 14307</strain>
    </source>
</reference>
<protein>
    <recommendedName>
        <fullName evidence="3">N-acetyltransferase</fullName>
    </recommendedName>
</protein>
<evidence type="ECO:0000313" key="2">
    <source>
        <dbReference type="Proteomes" id="UP001500280"/>
    </source>
</evidence>
<sequence>MGPLHDAETFCISRIEIAPELQNRSVGTALSRVNLEHSDRAEKLQSPSVAGRTRAFCIAISFP</sequence>
<proteinExistence type="predicted"/>
<evidence type="ECO:0008006" key="3">
    <source>
        <dbReference type="Google" id="ProtNLM"/>
    </source>
</evidence>